<keyword evidence="4 11" id="KW-0349">Heme</keyword>
<dbReference type="GO" id="GO:0016705">
    <property type="term" value="F:oxidoreductase activity, acting on paired donors, with incorporation or reduction of molecular oxygen"/>
    <property type="evidence" value="ECO:0007669"/>
    <property type="project" value="InterPro"/>
</dbReference>
<dbReference type="InterPro" id="IPR002401">
    <property type="entry name" value="Cyt_P450_E_grp-I"/>
</dbReference>
<keyword evidence="12" id="KW-0503">Monooxygenase</keyword>
<dbReference type="PRINTS" id="PR00463">
    <property type="entry name" value="EP450I"/>
</dbReference>
<name>A0AA41VNB4_PAPNU</name>
<evidence type="ECO:0000256" key="6">
    <source>
        <dbReference type="ARBA" id="ARBA00022723"/>
    </source>
</evidence>
<evidence type="ECO:0000313" key="15">
    <source>
        <dbReference type="Proteomes" id="UP001177140"/>
    </source>
</evidence>
<evidence type="ECO:0000256" key="11">
    <source>
        <dbReference type="PIRSR" id="PIRSR602401-1"/>
    </source>
</evidence>
<evidence type="ECO:0000256" key="5">
    <source>
        <dbReference type="ARBA" id="ARBA00022692"/>
    </source>
</evidence>
<keyword evidence="8 12" id="KW-0560">Oxidoreductase</keyword>
<comment type="cofactor">
    <cofactor evidence="1 11">
        <name>heme</name>
        <dbReference type="ChEBI" id="CHEBI:30413"/>
    </cofactor>
</comment>
<proteinExistence type="inferred from homology"/>
<dbReference type="InterPro" id="IPR050651">
    <property type="entry name" value="Plant_Cytochrome_P450_Monoox"/>
</dbReference>
<feature type="transmembrane region" description="Helical" evidence="13">
    <location>
        <begin position="12"/>
        <end position="33"/>
    </location>
</feature>
<evidence type="ECO:0000256" key="10">
    <source>
        <dbReference type="ARBA" id="ARBA00023136"/>
    </source>
</evidence>
<dbReference type="InterPro" id="IPR001128">
    <property type="entry name" value="Cyt_P450"/>
</dbReference>
<keyword evidence="9 11" id="KW-0408">Iron</keyword>
<dbReference type="SUPFAM" id="SSF48264">
    <property type="entry name" value="Cytochrome P450"/>
    <property type="match status" value="1"/>
</dbReference>
<reference evidence="14" key="1">
    <citation type="submission" date="2022-03" db="EMBL/GenBank/DDBJ databases">
        <title>A functionally conserved STORR gene fusion in Papaver species that diverged 16.8 million years ago.</title>
        <authorList>
            <person name="Catania T."/>
        </authorList>
    </citation>
    <scope>NUCLEOTIDE SEQUENCE</scope>
    <source>
        <strain evidence="14">S-191538</strain>
    </source>
</reference>
<evidence type="ECO:0000256" key="12">
    <source>
        <dbReference type="RuleBase" id="RU000461"/>
    </source>
</evidence>
<comment type="similarity">
    <text evidence="12">Belongs to the cytochrome P450 family.</text>
</comment>
<evidence type="ECO:0000256" key="1">
    <source>
        <dbReference type="ARBA" id="ARBA00001971"/>
    </source>
</evidence>
<dbReference type="InterPro" id="IPR036396">
    <property type="entry name" value="Cyt_P450_sf"/>
</dbReference>
<dbReference type="AlphaFoldDB" id="A0AA41VNB4"/>
<dbReference type="GO" id="GO:0005506">
    <property type="term" value="F:iron ion binding"/>
    <property type="evidence" value="ECO:0007669"/>
    <property type="project" value="InterPro"/>
</dbReference>
<dbReference type="Pfam" id="PF00067">
    <property type="entry name" value="p450"/>
    <property type="match status" value="1"/>
</dbReference>
<dbReference type="PRINTS" id="PR00385">
    <property type="entry name" value="P450"/>
</dbReference>
<comment type="caution">
    <text evidence="14">The sequence shown here is derived from an EMBL/GenBank/DDBJ whole genome shotgun (WGS) entry which is preliminary data.</text>
</comment>
<dbReference type="GO" id="GO:0016020">
    <property type="term" value="C:membrane"/>
    <property type="evidence" value="ECO:0007669"/>
    <property type="project" value="UniProtKB-SubCell"/>
</dbReference>
<comment type="pathway">
    <text evidence="3">Alkaloid biosynthesis.</text>
</comment>
<keyword evidence="10 13" id="KW-0472">Membrane</keyword>
<evidence type="ECO:0000256" key="2">
    <source>
        <dbReference type="ARBA" id="ARBA00004167"/>
    </source>
</evidence>
<evidence type="ECO:0000256" key="4">
    <source>
        <dbReference type="ARBA" id="ARBA00022617"/>
    </source>
</evidence>
<dbReference type="Gene3D" id="1.10.630.10">
    <property type="entry name" value="Cytochrome P450"/>
    <property type="match status" value="1"/>
</dbReference>
<evidence type="ECO:0000256" key="8">
    <source>
        <dbReference type="ARBA" id="ARBA00023002"/>
    </source>
</evidence>
<dbReference type="InterPro" id="IPR017972">
    <property type="entry name" value="Cyt_P450_CS"/>
</dbReference>
<protein>
    <recommendedName>
        <fullName evidence="16">Cytochrome P450</fullName>
    </recommendedName>
</protein>
<evidence type="ECO:0000256" key="7">
    <source>
        <dbReference type="ARBA" id="ARBA00022989"/>
    </source>
</evidence>
<dbReference type="GO" id="GO:0033075">
    <property type="term" value="P:isoquinoline alkaloid biosynthetic process"/>
    <property type="evidence" value="ECO:0007669"/>
    <property type="project" value="UniProtKB-ARBA"/>
</dbReference>
<dbReference type="PANTHER" id="PTHR47947">
    <property type="entry name" value="CYTOCHROME P450 82C3-RELATED"/>
    <property type="match status" value="1"/>
</dbReference>
<keyword evidence="7 13" id="KW-1133">Transmembrane helix</keyword>
<evidence type="ECO:0000313" key="14">
    <source>
        <dbReference type="EMBL" id="MCL7044451.1"/>
    </source>
</evidence>
<evidence type="ECO:0000256" key="13">
    <source>
        <dbReference type="SAM" id="Phobius"/>
    </source>
</evidence>
<dbReference type="Proteomes" id="UP001177140">
    <property type="component" value="Unassembled WGS sequence"/>
</dbReference>
<evidence type="ECO:0000256" key="9">
    <source>
        <dbReference type="ARBA" id="ARBA00023004"/>
    </source>
</evidence>
<comment type="subcellular location">
    <subcellularLocation>
        <location evidence="2">Membrane</location>
        <topology evidence="2">Single-pass membrane protein</topology>
    </subcellularLocation>
</comment>
<dbReference type="EMBL" id="JAJJMA010258292">
    <property type="protein sequence ID" value="MCL7044451.1"/>
    <property type="molecule type" value="Genomic_DNA"/>
</dbReference>
<keyword evidence="15" id="KW-1185">Reference proteome</keyword>
<sequence length="545" mass="61094">MDYSNLQFFGFQPTSIVALLLALVSVLLGFLGLRKKFSHYRPKASCALPLTGLLHVFMNRDDLIHVTLGNMADEYGPIFSFPTGSHRTLVVSSWEIVKECFTGSNDTVFSNRPVPLAFKIIFYAGGIDSYGLALVPYGKQWRELRKICVHNLLSNQQLLKFRQSIISQVDASFSKLYESCNSNRNSDDQGVSSTTASGSVSSTSAASMVRMDDWLAQLSFNVIGRIQFTVAMDEASRFMSITAVSDTVPWLGWIDQLTGLTRKMKHSGKKLDLVVESIIEDHRQKRQFARTKGDENTTEDEQDDFIDICLSIMEQPQLPGDNNPRQIPIKSIVLDMIGAGVDATKLTTIWTLSLLLNNPHVLDKAKEEVDAHFGTKRRRSANHAVMVDFDDIRSLVYIQAIVKESMRLYPASPIVERLSSEDCVVGGFHVPAGTRLWANVWKMQRDPKVWGDPLVFRPERFLSNDQKKMVDVRGQNYELIPFGAGRRICPGISFSLDLMHLVLTRLILEFEMKSPGGGEVDMTATPGLMSYKVVPLDILLTARML</sequence>
<organism evidence="14 15">
    <name type="scientific">Papaver nudicaule</name>
    <name type="common">Iceland poppy</name>
    <dbReference type="NCBI Taxonomy" id="74823"/>
    <lineage>
        <taxon>Eukaryota</taxon>
        <taxon>Viridiplantae</taxon>
        <taxon>Streptophyta</taxon>
        <taxon>Embryophyta</taxon>
        <taxon>Tracheophyta</taxon>
        <taxon>Spermatophyta</taxon>
        <taxon>Magnoliopsida</taxon>
        <taxon>Ranunculales</taxon>
        <taxon>Papaveraceae</taxon>
        <taxon>Papaveroideae</taxon>
        <taxon>Papaver</taxon>
    </lineage>
</organism>
<feature type="binding site" description="axial binding residue" evidence="11">
    <location>
        <position position="489"/>
    </location>
    <ligand>
        <name>heme</name>
        <dbReference type="ChEBI" id="CHEBI:30413"/>
    </ligand>
    <ligandPart>
        <name>Fe</name>
        <dbReference type="ChEBI" id="CHEBI:18248"/>
    </ligandPart>
</feature>
<evidence type="ECO:0008006" key="16">
    <source>
        <dbReference type="Google" id="ProtNLM"/>
    </source>
</evidence>
<keyword evidence="6 11" id="KW-0479">Metal-binding</keyword>
<dbReference type="PANTHER" id="PTHR47947:SF26">
    <property type="entry name" value="CYTOCHROME P450"/>
    <property type="match status" value="1"/>
</dbReference>
<keyword evidence="5 13" id="KW-0812">Transmembrane</keyword>
<dbReference type="GO" id="GO:0020037">
    <property type="term" value="F:heme binding"/>
    <property type="evidence" value="ECO:0007669"/>
    <property type="project" value="InterPro"/>
</dbReference>
<dbReference type="PROSITE" id="PS00086">
    <property type="entry name" value="CYTOCHROME_P450"/>
    <property type="match status" value="1"/>
</dbReference>
<dbReference type="GO" id="GO:0004497">
    <property type="term" value="F:monooxygenase activity"/>
    <property type="evidence" value="ECO:0007669"/>
    <property type="project" value="UniProtKB-KW"/>
</dbReference>
<gene>
    <name evidence="14" type="ORF">MKW94_003301</name>
</gene>
<evidence type="ECO:0000256" key="3">
    <source>
        <dbReference type="ARBA" id="ARBA00004913"/>
    </source>
</evidence>
<accession>A0AA41VNB4</accession>